<dbReference type="Gene3D" id="3.40.50.80">
    <property type="entry name" value="Nucleotide-binding domain of ferredoxin-NADP reductase (FNR) module"/>
    <property type="match status" value="1"/>
</dbReference>
<dbReference type="InterPro" id="IPR039374">
    <property type="entry name" value="SIP_fam"/>
</dbReference>
<organism evidence="2 3">
    <name type="scientific">Mycolicibacterium helvum</name>
    <dbReference type="NCBI Taxonomy" id="1534349"/>
    <lineage>
        <taxon>Bacteria</taxon>
        <taxon>Bacillati</taxon>
        <taxon>Actinomycetota</taxon>
        <taxon>Actinomycetes</taxon>
        <taxon>Mycobacteriales</taxon>
        <taxon>Mycobacteriaceae</taxon>
        <taxon>Mycolicibacterium</taxon>
    </lineage>
</organism>
<dbReference type="EMBL" id="AP022596">
    <property type="protein sequence ID" value="BBY63592.1"/>
    <property type="molecule type" value="Genomic_DNA"/>
</dbReference>
<dbReference type="GO" id="GO:0016491">
    <property type="term" value="F:oxidoreductase activity"/>
    <property type="evidence" value="ECO:0007669"/>
    <property type="project" value="InterPro"/>
</dbReference>
<dbReference type="Proteomes" id="UP000467148">
    <property type="component" value="Chromosome"/>
</dbReference>
<dbReference type="KEGG" id="mhev:MHEL_18350"/>
<gene>
    <name evidence="2" type="ORF">MHEL_18350</name>
</gene>
<dbReference type="Pfam" id="PF08021">
    <property type="entry name" value="FAD_binding_9"/>
    <property type="match status" value="1"/>
</dbReference>
<reference evidence="2 3" key="1">
    <citation type="journal article" date="2019" name="Emerg. Microbes Infect.">
        <title>Comprehensive subspecies identification of 175 nontuberculous mycobacteria species based on 7547 genomic profiles.</title>
        <authorList>
            <person name="Matsumoto Y."/>
            <person name="Kinjo T."/>
            <person name="Motooka D."/>
            <person name="Nabeya D."/>
            <person name="Jung N."/>
            <person name="Uechi K."/>
            <person name="Horii T."/>
            <person name="Iida T."/>
            <person name="Fujita J."/>
            <person name="Nakamura S."/>
        </authorList>
    </citation>
    <scope>NUCLEOTIDE SEQUENCE [LARGE SCALE GENOMIC DNA]</scope>
    <source>
        <strain evidence="2 3">JCM 30396</strain>
    </source>
</reference>
<dbReference type="InterPro" id="IPR017927">
    <property type="entry name" value="FAD-bd_FR_type"/>
</dbReference>
<dbReference type="InterPro" id="IPR013113">
    <property type="entry name" value="SIP_FAD-bd"/>
</dbReference>
<proteinExistence type="predicted"/>
<dbReference type="PROSITE" id="PS51384">
    <property type="entry name" value="FAD_FR"/>
    <property type="match status" value="1"/>
</dbReference>
<dbReference type="PANTHER" id="PTHR30157">
    <property type="entry name" value="FERRIC REDUCTASE, NADPH-DEPENDENT"/>
    <property type="match status" value="1"/>
</dbReference>
<dbReference type="InterPro" id="IPR007037">
    <property type="entry name" value="SIP_rossman_dom"/>
</dbReference>
<evidence type="ECO:0000313" key="2">
    <source>
        <dbReference type="EMBL" id="BBY63592.1"/>
    </source>
</evidence>
<keyword evidence="3" id="KW-1185">Reference proteome</keyword>
<dbReference type="RefSeq" id="WP_163747234.1">
    <property type="nucleotide sequence ID" value="NZ_AP022596.1"/>
</dbReference>
<dbReference type="SUPFAM" id="SSF63380">
    <property type="entry name" value="Riboflavin synthase domain-like"/>
    <property type="match status" value="1"/>
</dbReference>
<dbReference type="InterPro" id="IPR039261">
    <property type="entry name" value="FNR_nucleotide-bd"/>
</dbReference>
<dbReference type="PANTHER" id="PTHR30157:SF0">
    <property type="entry name" value="NADPH-DEPENDENT FERRIC-CHELATE REDUCTASE"/>
    <property type="match status" value="1"/>
</dbReference>
<sequence length="267" mass="28957">MSFSPASVVEALQLSPRLRRISLRVDDPESLAIPTIGDCAVGVYFDPGTPEEGRTYTVRHHDGDHIDLDIALHSGGRGGAWAQTATAGDRVGLDHARAWYRPPRAIARQLLVTDLAGLPAAARIVEETPPTVATTVIIEAADHHDLDYLPVRPGVAVVPSLGTGNGVAPSALADLVRQADLPAYGYCWFAGEAAASREVRNYVRGRGWTIDRYDITGYWRFDSAAWDARFALVSDEVVAVYQRAIAAGKGDKMAFEEFEDTLERMGL</sequence>
<feature type="domain" description="FAD-binding FR-type" evidence="1">
    <location>
        <begin position="1"/>
        <end position="103"/>
    </location>
</feature>
<dbReference type="Gene3D" id="2.40.30.10">
    <property type="entry name" value="Translation factors"/>
    <property type="match status" value="1"/>
</dbReference>
<dbReference type="InterPro" id="IPR017938">
    <property type="entry name" value="Riboflavin_synthase-like_b-brl"/>
</dbReference>
<evidence type="ECO:0000313" key="3">
    <source>
        <dbReference type="Proteomes" id="UP000467148"/>
    </source>
</evidence>
<protein>
    <submittedName>
        <fullName evidence="2">Siderophore-interacting protein</fullName>
    </submittedName>
</protein>
<dbReference type="CDD" id="cd06193">
    <property type="entry name" value="siderophore_interacting"/>
    <property type="match status" value="1"/>
</dbReference>
<dbReference type="AlphaFoldDB" id="A0A7I7T2S9"/>
<dbReference type="Pfam" id="PF04954">
    <property type="entry name" value="SIP"/>
    <property type="match status" value="1"/>
</dbReference>
<name>A0A7I7T2S9_9MYCO</name>
<accession>A0A7I7T2S9</accession>
<evidence type="ECO:0000259" key="1">
    <source>
        <dbReference type="PROSITE" id="PS51384"/>
    </source>
</evidence>